<dbReference type="Pfam" id="PF16403">
    <property type="entry name" value="Bact_surface_Ig-like"/>
    <property type="match status" value="2"/>
</dbReference>
<dbReference type="EMBL" id="MSCH01000003">
    <property type="protein sequence ID" value="PQJ54646.1"/>
    <property type="molecule type" value="Genomic_DNA"/>
</dbReference>
<organism evidence="2 3">
    <name type="scientific">Psychrosphaera saromensis</name>
    <dbReference type="NCBI Taxonomy" id="716813"/>
    <lineage>
        <taxon>Bacteria</taxon>
        <taxon>Pseudomonadati</taxon>
        <taxon>Pseudomonadota</taxon>
        <taxon>Gammaproteobacteria</taxon>
        <taxon>Alteromonadales</taxon>
        <taxon>Pseudoalteromonadaceae</taxon>
        <taxon>Psychrosphaera</taxon>
    </lineage>
</organism>
<evidence type="ECO:0000313" key="3">
    <source>
        <dbReference type="Proteomes" id="UP000239007"/>
    </source>
</evidence>
<accession>A0A2S7UXC5</accession>
<dbReference type="InterPro" id="IPR011889">
    <property type="entry name" value="Liste_lipo_26"/>
</dbReference>
<dbReference type="InterPro" id="IPR000601">
    <property type="entry name" value="PKD_dom"/>
</dbReference>
<dbReference type="Gene3D" id="2.60.40.10">
    <property type="entry name" value="Immunoglobulins"/>
    <property type="match status" value="3"/>
</dbReference>
<evidence type="ECO:0000313" key="2">
    <source>
        <dbReference type="EMBL" id="PQJ54646.1"/>
    </source>
</evidence>
<dbReference type="OrthoDB" id="7056509at2"/>
<proteinExistence type="predicted"/>
<feature type="domain" description="PKD" evidence="1">
    <location>
        <begin position="234"/>
        <end position="273"/>
    </location>
</feature>
<protein>
    <recommendedName>
        <fullName evidence="1">PKD domain-containing protein</fullName>
    </recommendedName>
</protein>
<dbReference type="RefSeq" id="WP_105053165.1">
    <property type="nucleotide sequence ID" value="NZ_BMYG01000001.1"/>
</dbReference>
<dbReference type="SUPFAM" id="SSF141571">
    <property type="entry name" value="Pentapeptide repeat-like"/>
    <property type="match status" value="1"/>
</dbReference>
<dbReference type="AlphaFoldDB" id="A0A2S7UXC5"/>
<dbReference type="InterPro" id="IPR005046">
    <property type="entry name" value="DUF285"/>
</dbReference>
<keyword evidence="3" id="KW-1185">Reference proteome</keyword>
<dbReference type="InterPro" id="IPR013783">
    <property type="entry name" value="Ig-like_fold"/>
</dbReference>
<dbReference type="Pfam" id="PF03382">
    <property type="entry name" value="DUF285"/>
    <property type="match status" value="1"/>
</dbReference>
<reference evidence="2 3" key="1">
    <citation type="submission" date="2016-12" db="EMBL/GenBank/DDBJ databases">
        <title>Diversity of luminous bacteria.</title>
        <authorList>
            <person name="Yoshizawa S."/>
            <person name="Kogure K."/>
        </authorList>
    </citation>
    <scope>NUCLEOTIDE SEQUENCE [LARGE SCALE GENOMIC DNA]</scope>
    <source>
        <strain evidence="2 3">SA4-48</strain>
    </source>
</reference>
<dbReference type="PROSITE" id="PS50093">
    <property type="entry name" value="PKD"/>
    <property type="match status" value="1"/>
</dbReference>
<dbReference type="SUPFAM" id="SSF49299">
    <property type="entry name" value="PKD domain"/>
    <property type="match status" value="1"/>
</dbReference>
<dbReference type="NCBIfam" id="TIGR02167">
    <property type="entry name" value="Liste_lipo_26"/>
    <property type="match status" value="2"/>
</dbReference>
<dbReference type="Proteomes" id="UP000239007">
    <property type="component" value="Unassembled WGS sequence"/>
</dbReference>
<dbReference type="InterPro" id="IPR032179">
    <property type="entry name" value="Cry22Aa_Ig-like"/>
</dbReference>
<evidence type="ECO:0000259" key="1">
    <source>
        <dbReference type="PROSITE" id="PS50093"/>
    </source>
</evidence>
<sequence length="546" mass="60293">MNKKSINNKYQTLTTFVTEFSFKKSIIRALSTLAILFLITACSDEKSDTNPPVIIINGGCRITVDYITVDYITVEYNTKNYTLPKAGAVDLEDDLLTVVVEGSVDTLTLGTYIITYTTTDYSGNSTVVECPIMVVDTTAPKITLIGNDTIDLLPNNSYTDLGATAYDKYDGDVIVTQTNDIDTSVIGSYTVTYKAIDSSGNERLATRNVNVLVPTPFVTTWTTTSPNEEITIPTGSYNYKFSIDWGDGSEVDENKTDSVTHIYDEAGTYTVSIIGIFPHMNNLNNDDIDKLTSVEQWGNIQWRSMAYMFKSAINLVINATDIPVLIYVEDMSHMFEGAVAFDHPLNGWDVSTVTDMSSMFSGATTFNQPLNDWDLSTVTDMSSMFSGASAFNQPIHDWDVSRVTDMSSMFSGASAFNEWLNNWDVSNVTDMSSMFAGATIFSQELNRWDVSNVMDMSSMFSGATAFGSSLGDWDVSNVKDMGNMFSNSELSTYYYDALLNAWSAQILQTKVEFGADGIYYSSASEAARQSIIDTYNWEINDGGLQP</sequence>
<dbReference type="InterPro" id="IPR035986">
    <property type="entry name" value="PKD_dom_sf"/>
</dbReference>
<comment type="caution">
    <text evidence="2">The sequence shown here is derived from an EMBL/GenBank/DDBJ whole genome shotgun (WGS) entry which is preliminary data.</text>
</comment>
<name>A0A2S7UXC5_9GAMM</name>
<gene>
    <name evidence="2" type="ORF">BTO11_13985</name>
</gene>